<sequence length="255" mass="27515">MLPDGARLAVQESGPGDGPALLLLPGQANSHDWWTGLRDGFADRFRTITFDYRGTGATRAVEEPWSTDLFADDARRVLAACGVPRAHVYATSMGGRVAQVLAADHPAYVDRLVLACTSPGGAVGLERSQDVRRALGQRDRAARTRALLDLMYTPDWSGRGLRSHLLGDPTMTGRAQELHLRVSARHDAVDRLPSVAAPTLVLHGSDDLMSPVGNAALLAERLPDAEVEITDGGRHGFFDEHREPVGARVRSFLLG</sequence>
<dbReference type="InterPro" id="IPR029058">
    <property type="entry name" value="AB_hydrolase_fold"/>
</dbReference>
<evidence type="ECO:0000259" key="1">
    <source>
        <dbReference type="Pfam" id="PF00561"/>
    </source>
</evidence>
<accession>A0A7X0VCG3</accession>
<dbReference type="PANTHER" id="PTHR43433">
    <property type="entry name" value="HYDROLASE, ALPHA/BETA FOLD FAMILY PROTEIN"/>
    <property type="match status" value="1"/>
</dbReference>
<dbReference type="GO" id="GO:0004806">
    <property type="term" value="F:triacylglycerol lipase activity"/>
    <property type="evidence" value="ECO:0007669"/>
    <property type="project" value="TreeGrafter"/>
</dbReference>
<protein>
    <submittedName>
        <fullName evidence="2">Alpha/beta hydrolase</fullName>
    </submittedName>
</protein>
<dbReference type="GO" id="GO:0046503">
    <property type="term" value="P:glycerolipid catabolic process"/>
    <property type="evidence" value="ECO:0007669"/>
    <property type="project" value="TreeGrafter"/>
</dbReference>
<dbReference type="InterPro" id="IPR000073">
    <property type="entry name" value="AB_hydrolase_1"/>
</dbReference>
<dbReference type="AlphaFoldDB" id="A0A7X0VCG3"/>
<feature type="domain" description="AB hydrolase-1" evidence="1">
    <location>
        <begin position="19"/>
        <end position="240"/>
    </location>
</feature>
<keyword evidence="3" id="KW-1185">Reference proteome</keyword>
<reference evidence="2 3" key="1">
    <citation type="submission" date="2020-08" db="EMBL/GenBank/DDBJ databases">
        <authorList>
            <person name="Seo M.-J."/>
        </authorList>
    </citation>
    <scope>NUCLEOTIDE SEQUENCE [LARGE SCALE GENOMIC DNA]</scope>
    <source>
        <strain evidence="2 3">KIGAM211</strain>
    </source>
</reference>
<dbReference type="Gene3D" id="3.40.50.1820">
    <property type="entry name" value="alpha/beta hydrolase"/>
    <property type="match status" value="1"/>
</dbReference>
<organism evidence="2 3">
    <name type="scientific">Nocardioides luti</name>
    <dbReference type="NCBI Taxonomy" id="2761101"/>
    <lineage>
        <taxon>Bacteria</taxon>
        <taxon>Bacillati</taxon>
        <taxon>Actinomycetota</taxon>
        <taxon>Actinomycetes</taxon>
        <taxon>Propionibacteriales</taxon>
        <taxon>Nocardioidaceae</taxon>
        <taxon>Nocardioides</taxon>
    </lineage>
</organism>
<comment type="caution">
    <text evidence="2">The sequence shown here is derived from an EMBL/GenBank/DDBJ whole genome shotgun (WGS) entry which is preliminary data.</text>
</comment>
<name>A0A7X0VCG3_9ACTN</name>
<dbReference type="Pfam" id="PF00561">
    <property type="entry name" value="Abhydrolase_1"/>
    <property type="match status" value="1"/>
</dbReference>
<keyword evidence="2" id="KW-0378">Hydrolase</keyword>
<dbReference type="SUPFAM" id="SSF53474">
    <property type="entry name" value="alpha/beta-Hydrolases"/>
    <property type="match status" value="1"/>
</dbReference>
<dbReference type="InterPro" id="IPR050471">
    <property type="entry name" value="AB_hydrolase"/>
</dbReference>
<evidence type="ECO:0000313" key="2">
    <source>
        <dbReference type="EMBL" id="MBB6628977.1"/>
    </source>
</evidence>
<dbReference type="PANTHER" id="PTHR43433:SF5">
    <property type="entry name" value="AB HYDROLASE-1 DOMAIN-CONTAINING PROTEIN"/>
    <property type="match status" value="1"/>
</dbReference>
<dbReference type="EMBL" id="JACKXE010000001">
    <property type="protein sequence ID" value="MBB6628977.1"/>
    <property type="molecule type" value="Genomic_DNA"/>
</dbReference>
<evidence type="ECO:0000313" key="3">
    <source>
        <dbReference type="Proteomes" id="UP000523955"/>
    </source>
</evidence>
<gene>
    <name evidence="2" type="ORF">H5V45_16750</name>
</gene>
<dbReference type="Proteomes" id="UP000523955">
    <property type="component" value="Unassembled WGS sequence"/>
</dbReference>
<proteinExistence type="predicted"/>
<dbReference type="PRINTS" id="PR00111">
    <property type="entry name" value="ABHYDROLASE"/>
</dbReference>